<dbReference type="AlphaFoldDB" id="A0A1Y2EY62"/>
<keyword evidence="6" id="KW-0408">Iron</keyword>
<evidence type="ECO:0000313" key="11">
    <source>
        <dbReference type="Proteomes" id="UP000193467"/>
    </source>
</evidence>
<dbReference type="GO" id="GO:0005634">
    <property type="term" value="C:nucleus"/>
    <property type="evidence" value="ECO:0007669"/>
    <property type="project" value="UniProtKB-SubCell"/>
</dbReference>
<keyword evidence="11" id="KW-1185">Reference proteome</keyword>
<feature type="region of interest" description="Disordered" evidence="8">
    <location>
        <begin position="148"/>
        <end position="195"/>
    </location>
</feature>
<dbReference type="PROSITE" id="PS51471">
    <property type="entry name" value="FE2OG_OXY"/>
    <property type="match status" value="1"/>
</dbReference>
<evidence type="ECO:0000313" key="10">
    <source>
        <dbReference type="EMBL" id="ORY76561.1"/>
    </source>
</evidence>
<dbReference type="GO" id="GO:0051213">
    <property type="term" value="F:dioxygenase activity"/>
    <property type="evidence" value="ECO:0007669"/>
    <property type="project" value="UniProtKB-KW"/>
</dbReference>
<dbReference type="OrthoDB" id="412814at2759"/>
<evidence type="ECO:0000256" key="8">
    <source>
        <dbReference type="SAM" id="MobiDB-lite"/>
    </source>
</evidence>
<evidence type="ECO:0000259" key="9">
    <source>
        <dbReference type="PROSITE" id="PS51471"/>
    </source>
</evidence>
<proteinExistence type="inferred from homology"/>
<feature type="compositionally biased region" description="Low complexity" evidence="8">
    <location>
        <begin position="155"/>
        <end position="181"/>
    </location>
</feature>
<evidence type="ECO:0000256" key="4">
    <source>
        <dbReference type="ARBA" id="ARBA00022964"/>
    </source>
</evidence>
<dbReference type="InterPro" id="IPR032862">
    <property type="entry name" value="ALKBH6"/>
</dbReference>
<dbReference type="PANTHER" id="PTHR46030:SF1">
    <property type="entry name" value="ALPHA-KETOGLUTARATE-DEPENDENT DIOXYGENASE ALKB HOMOLOG 6"/>
    <property type="match status" value="1"/>
</dbReference>
<name>A0A1Y2EY62_9BASI</name>
<gene>
    <name evidence="10" type="ORF">BCR35DRAFT_332817</name>
</gene>
<evidence type="ECO:0000256" key="3">
    <source>
        <dbReference type="ARBA" id="ARBA00022723"/>
    </source>
</evidence>
<dbReference type="InParanoid" id="A0A1Y2EY62"/>
<dbReference type="InterPro" id="IPR027450">
    <property type="entry name" value="AlkB-like"/>
</dbReference>
<dbReference type="InterPro" id="IPR005123">
    <property type="entry name" value="Oxoglu/Fe-dep_dioxygenase_dom"/>
</dbReference>
<evidence type="ECO:0000256" key="2">
    <source>
        <dbReference type="ARBA" id="ARBA00007879"/>
    </source>
</evidence>
<evidence type="ECO:0000256" key="1">
    <source>
        <dbReference type="ARBA" id="ARBA00004123"/>
    </source>
</evidence>
<dbReference type="InterPro" id="IPR037151">
    <property type="entry name" value="AlkB-like_sf"/>
</dbReference>
<sequence>MPPRIVTVDTPAPAVRLIYDFVSPAEESYIIEKVSAVGGDSSKLWGWKELNGRRSMYWGGTVTPSATLIPAPFPSFMDSAWPNVLERITDTGAFDVFGVDAKGKKKAPNHCLVNEYLPGQGIMAHTDGPAYSPLVSTLSLGSHSILTLRPRRSHTNPSTSNSTSPPTELTPEPSTSTTLPPLTAPSPPNADDPPPLSIFLPARSLILLSEELYSDWMHGIEADIKLDTMDSLRACANWESFWEAGGGMLDELMGSAGGEVGSGSTPMDKKQAIEALVARRRIAEAGQGWERGTRLSLTCRRVDKVRKGIKLG</sequence>
<keyword evidence="7" id="KW-0539">Nucleus</keyword>
<comment type="caution">
    <text evidence="10">The sequence shown here is derived from an EMBL/GenBank/DDBJ whole genome shotgun (WGS) entry which is preliminary data.</text>
</comment>
<dbReference type="PANTHER" id="PTHR46030">
    <property type="entry name" value="ALPHA-KETOGLUTARATE-DEPENDENT DIOXYGENASE ALKB HOMOLOG 6"/>
    <property type="match status" value="1"/>
</dbReference>
<accession>A0A1Y2EY62</accession>
<keyword evidence="3" id="KW-0479">Metal-binding</keyword>
<dbReference type="GO" id="GO:0046872">
    <property type="term" value="F:metal ion binding"/>
    <property type="evidence" value="ECO:0007669"/>
    <property type="project" value="UniProtKB-KW"/>
</dbReference>
<dbReference type="SUPFAM" id="SSF51197">
    <property type="entry name" value="Clavaminate synthase-like"/>
    <property type="match status" value="1"/>
</dbReference>
<keyword evidence="4" id="KW-0223">Dioxygenase</keyword>
<feature type="domain" description="Fe2OG dioxygenase" evidence="9">
    <location>
        <begin position="107"/>
        <end position="245"/>
    </location>
</feature>
<dbReference type="Pfam" id="PF13532">
    <property type="entry name" value="2OG-FeII_Oxy_2"/>
    <property type="match status" value="1"/>
</dbReference>
<dbReference type="Proteomes" id="UP000193467">
    <property type="component" value="Unassembled WGS sequence"/>
</dbReference>
<reference evidence="10 11" key="1">
    <citation type="submission" date="2016-07" db="EMBL/GenBank/DDBJ databases">
        <title>Pervasive Adenine N6-methylation of Active Genes in Fungi.</title>
        <authorList>
            <consortium name="DOE Joint Genome Institute"/>
            <person name="Mondo S.J."/>
            <person name="Dannebaum R.O."/>
            <person name="Kuo R.C."/>
            <person name="Labutti K."/>
            <person name="Haridas S."/>
            <person name="Kuo A."/>
            <person name="Salamov A."/>
            <person name="Ahrendt S.R."/>
            <person name="Lipzen A."/>
            <person name="Sullivan W."/>
            <person name="Andreopoulos W.B."/>
            <person name="Clum A."/>
            <person name="Lindquist E."/>
            <person name="Daum C."/>
            <person name="Ramamoorthy G.K."/>
            <person name="Gryganskyi A."/>
            <person name="Culley D."/>
            <person name="Magnuson J.K."/>
            <person name="James T.Y."/>
            <person name="O'Malley M.A."/>
            <person name="Stajich J.E."/>
            <person name="Spatafora J.W."/>
            <person name="Visel A."/>
            <person name="Grigoriev I.V."/>
        </authorList>
    </citation>
    <scope>NUCLEOTIDE SEQUENCE [LARGE SCALE GENOMIC DNA]</scope>
    <source>
        <strain evidence="10 11">62-1032</strain>
    </source>
</reference>
<evidence type="ECO:0000256" key="6">
    <source>
        <dbReference type="ARBA" id="ARBA00023004"/>
    </source>
</evidence>
<dbReference type="EMBL" id="MCGR01000034">
    <property type="protein sequence ID" value="ORY76561.1"/>
    <property type="molecule type" value="Genomic_DNA"/>
</dbReference>
<organism evidence="10 11">
    <name type="scientific">Leucosporidium creatinivorum</name>
    <dbReference type="NCBI Taxonomy" id="106004"/>
    <lineage>
        <taxon>Eukaryota</taxon>
        <taxon>Fungi</taxon>
        <taxon>Dikarya</taxon>
        <taxon>Basidiomycota</taxon>
        <taxon>Pucciniomycotina</taxon>
        <taxon>Microbotryomycetes</taxon>
        <taxon>Leucosporidiales</taxon>
        <taxon>Leucosporidium</taxon>
    </lineage>
</organism>
<protein>
    <recommendedName>
        <fullName evidence="9">Fe2OG dioxygenase domain-containing protein</fullName>
    </recommendedName>
</protein>
<dbReference type="STRING" id="106004.A0A1Y2EY62"/>
<dbReference type="Gene3D" id="2.60.120.590">
    <property type="entry name" value="Alpha-ketoglutarate-dependent dioxygenase AlkB-like"/>
    <property type="match status" value="1"/>
</dbReference>
<comment type="subcellular location">
    <subcellularLocation>
        <location evidence="1">Nucleus</location>
    </subcellularLocation>
</comment>
<evidence type="ECO:0000256" key="7">
    <source>
        <dbReference type="ARBA" id="ARBA00023242"/>
    </source>
</evidence>
<feature type="compositionally biased region" description="Pro residues" evidence="8">
    <location>
        <begin position="182"/>
        <end position="195"/>
    </location>
</feature>
<comment type="similarity">
    <text evidence="2">Belongs to the alkB family.</text>
</comment>
<evidence type="ECO:0000256" key="5">
    <source>
        <dbReference type="ARBA" id="ARBA00023002"/>
    </source>
</evidence>
<keyword evidence="5" id="KW-0560">Oxidoreductase</keyword>